<keyword evidence="4 6" id="KW-1133">Transmembrane helix</keyword>
<dbReference type="EMBL" id="JALIEB010000002">
    <property type="protein sequence ID" value="MCV3270668.1"/>
    <property type="molecule type" value="Genomic_DNA"/>
</dbReference>
<feature type="transmembrane region" description="Helical" evidence="6">
    <location>
        <begin position="113"/>
        <end position="134"/>
    </location>
</feature>
<proteinExistence type="predicted"/>
<dbReference type="RefSeq" id="WP_263842990.1">
    <property type="nucleotide sequence ID" value="NZ_JALIEB010000002.1"/>
</dbReference>
<reference evidence="7 8" key="1">
    <citation type="submission" date="2022-04" db="EMBL/GenBank/DDBJ databases">
        <title>Roseobacter sp. WL0113 is a bacterium isolated from neritic sediment.</title>
        <authorList>
            <person name="Wang L."/>
            <person name="He W."/>
            <person name="Zhang D.-F."/>
        </authorList>
    </citation>
    <scope>NUCLEOTIDE SEQUENCE [LARGE SCALE GENOMIC DNA]</scope>
    <source>
        <strain evidence="7 8">WL0113</strain>
    </source>
</reference>
<dbReference type="InterPro" id="IPR001123">
    <property type="entry name" value="LeuE-type"/>
</dbReference>
<evidence type="ECO:0000256" key="3">
    <source>
        <dbReference type="ARBA" id="ARBA00022692"/>
    </source>
</evidence>
<feature type="transmembrane region" description="Helical" evidence="6">
    <location>
        <begin position="146"/>
        <end position="169"/>
    </location>
</feature>
<keyword evidence="2" id="KW-1003">Cell membrane</keyword>
<sequence length="203" mass="20846">MVDPIVLAAFIPAALALNLTPGADMMFCLGQGLRAGPKAAWLASAGIATGGMIHVAMAGLGLSALVASVPWAFDVIRWIGVGYLLWLAWQALRAAPPADAPPKGAARDAFRSGLLVNLTNPKVILFVLAFVPQFVRPEAGSVLGQFLVFGAVIGIGGFVINGLVGVFAGSAGQRLARGSRILDYLTAGIFAALAARLAVLEKA</sequence>
<feature type="transmembrane region" description="Helical" evidence="6">
    <location>
        <begin position="181"/>
        <end position="199"/>
    </location>
</feature>
<evidence type="ECO:0000256" key="6">
    <source>
        <dbReference type="SAM" id="Phobius"/>
    </source>
</evidence>
<gene>
    <name evidence="7" type="ORF">MUB52_04435</name>
</gene>
<evidence type="ECO:0000256" key="2">
    <source>
        <dbReference type="ARBA" id="ARBA00022475"/>
    </source>
</evidence>
<dbReference type="Pfam" id="PF01810">
    <property type="entry name" value="LysE"/>
    <property type="match status" value="1"/>
</dbReference>
<name>A0ABT3BC24_9RHOB</name>
<feature type="transmembrane region" description="Helical" evidence="6">
    <location>
        <begin position="41"/>
        <end position="69"/>
    </location>
</feature>
<accession>A0ABT3BC24</accession>
<dbReference type="PIRSF" id="PIRSF006324">
    <property type="entry name" value="LeuE"/>
    <property type="match status" value="1"/>
</dbReference>
<evidence type="ECO:0000313" key="8">
    <source>
        <dbReference type="Proteomes" id="UP001208690"/>
    </source>
</evidence>
<evidence type="ECO:0000256" key="1">
    <source>
        <dbReference type="ARBA" id="ARBA00004651"/>
    </source>
</evidence>
<feature type="transmembrane region" description="Helical" evidence="6">
    <location>
        <begin position="75"/>
        <end position="92"/>
    </location>
</feature>
<evidence type="ECO:0000313" key="7">
    <source>
        <dbReference type="EMBL" id="MCV3270668.1"/>
    </source>
</evidence>
<keyword evidence="5 6" id="KW-0472">Membrane</keyword>
<evidence type="ECO:0000256" key="5">
    <source>
        <dbReference type="ARBA" id="ARBA00023136"/>
    </source>
</evidence>
<feature type="transmembrane region" description="Helical" evidence="6">
    <location>
        <begin position="6"/>
        <end position="29"/>
    </location>
</feature>
<keyword evidence="8" id="KW-1185">Reference proteome</keyword>
<protein>
    <submittedName>
        <fullName evidence="7">LysE family translocator</fullName>
    </submittedName>
</protein>
<organism evidence="7 8">
    <name type="scientific">Roseobacter sinensis</name>
    <dbReference type="NCBI Taxonomy" id="2931391"/>
    <lineage>
        <taxon>Bacteria</taxon>
        <taxon>Pseudomonadati</taxon>
        <taxon>Pseudomonadota</taxon>
        <taxon>Alphaproteobacteria</taxon>
        <taxon>Rhodobacterales</taxon>
        <taxon>Roseobacteraceae</taxon>
        <taxon>Roseobacter</taxon>
    </lineage>
</organism>
<dbReference type="PANTHER" id="PTHR30086">
    <property type="entry name" value="ARGININE EXPORTER PROTEIN ARGO"/>
    <property type="match status" value="1"/>
</dbReference>
<keyword evidence="3 6" id="KW-0812">Transmembrane</keyword>
<comment type="subcellular location">
    <subcellularLocation>
        <location evidence="1">Cell membrane</location>
        <topology evidence="1">Multi-pass membrane protein</topology>
    </subcellularLocation>
</comment>
<evidence type="ECO:0000256" key="4">
    <source>
        <dbReference type="ARBA" id="ARBA00022989"/>
    </source>
</evidence>
<dbReference type="PANTHER" id="PTHR30086:SF20">
    <property type="entry name" value="ARGININE EXPORTER PROTEIN ARGO-RELATED"/>
    <property type="match status" value="1"/>
</dbReference>
<dbReference type="Proteomes" id="UP001208690">
    <property type="component" value="Unassembled WGS sequence"/>
</dbReference>
<comment type="caution">
    <text evidence="7">The sequence shown here is derived from an EMBL/GenBank/DDBJ whole genome shotgun (WGS) entry which is preliminary data.</text>
</comment>